<dbReference type="OrthoDB" id="2349883at2759"/>
<dbReference type="AlphaFoldDB" id="A0A0M8MX29"/>
<name>A0A0M8MX29_9BASI</name>
<comment type="caution">
    <text evidence="1">The sequence shown here is derived from an EMBL/GenBank/DDBJ whole genome shotgun (WGS) entry which is preliminary data.</text>
</comment>
<keyword evidence="2" id="KW-1185">Reference proteome</keyword>
<dbReference type="EMBL" id="LGAV01000001">
    <property type="protein sequence ID" value="KOS16034.1"/>
    <property type="molecule type" value="Genomic_DNA"/>
</dbReference>
<evidence type="ECO:0000313" key="2">
    <source>
        <dbReference type="Proteomes" id="UP000037751"/>
    </source>
</evidence>
<dbReference type="RefSeq" id="XP_017993666.1">
    <property type="nucleotide sequence ID" value="XM_018137538.1"/>
</dbReference>
<dbReference type="GeneID" id="28729414"/>
<dbReference type="VEuPathDB" id="FungiDB:Malapachy_3059"/>
<accession>A0A0M8MX29</accession>
<protein>
    <submittedName>
        <fullName evidence="1">Uncharacterized protein</fullName>
    </submittedName>
</protein>
<sequence>MSAARLWTSSRAAAAAVAAPARVRNFTTSRTTLQASKVSALEFQLSTEDAVYRARLAALEQLLPTIKGRWGGIGFAVSQALGLGWMTDSEESVMRIVSSRAMYYPTWVVDAMWKVKCRGDNGEATASFISTNSAFPGNSWRPMDSLPIRAPPPRLPSTPERAPSIITSADEPMTYAPFSKERHLHPEVDIDGQISILPFNITPLCLPDLCKSADLRSSMVDLLSQGPALHINRRFTILPGVEIQVANLDDQRSENKSAMLRMEWDTLQLDMLACYPVMLPMHLVQFRYDAHGEKDRRATVALAAWDPSLLTYALQCDEQPGWVFKGDTSWLDVDMLDFDPRVPISPSVLDPQAKDATESSDARIIDLMAQQTQMQSVFEGRVHELMENANWSFCESWQREQPSSSDSAEARAGLGSHITWDDARIRPYAVDIEANRRYIALTTEEMFSARLLEGIAKDQQRGADLSHVQTYHQGQLLSGEQAIQVLRDRLNDIQAKRDEMRPPWL</sequence>
<evidence type="ECO:0000313" key="1">
    <source>
        <dbReference type="EMBL" id="KOS16034.1"/>
    </source>
</evidence>
<dbReference type="Proteomes" id="UP000037751">
    <property type="component" value="Unassembled WGS sequence"/>
</dbReference>
<proteinExistence type="predicted"/>
<gene>
    <name evidence="1" type="ORF">Malapachy_3059</name>
</gene>
<reference evidence="1 2" key="1">
    <citation type="submission" date="2015-07" db="EMBL/GenBank/DDBJ databases">
        <title>Draft Genome Sequence of Malassezia furfur CBS1878 and Malassezia pachydermatis CBS1879.</title>
        <authorList>
            <person name="Triana S."/>
            <person name="Ohm R."/>
            <person name="Gonzalez A."/>
            <person name="DeCock H."/>
            <person name="Restrepo S."/>
            <person name="Celis A."/>
        </authorList>
    </citation>
    <scope>NUCLEOTIDE SEQUENCE [LARGE SCALE GENOMIC DNA]</scope>
    <source>
        <strain evidence="1 2">CBS 1879</strain>
    </source>
</reference>
<organism evidence="1 2">
    <name type="scientific">Malassezia pachydermatis</name>
    <dbReference type="NCBI Taxonomy" id="77020"/>
    <lineage>
        <taxon>Eukaryota</taxon>
        <taxon>Fungi</taxon>
        <taxon>Dikarya</taxon>
        <taxon>Basidiomycota</taxon>
        <taxon>Ustilaginomycotina</taxon>
        <taxon>Malasseziomycetes</taxon>
        <taxon>Malasseziales</taxon>
        <taxon>Malasseziaceae</taxon>
        <taxon>Malassezia</taxon>
    </lineage>
</organism>